<sequence length="305" mass="36170">MKYILIIFIILLCLIIFATLIRKLVSNYITNIDKKINNSSKINYLYDDYYENLKTNDGKSLIGIFSIIRYNFMDEIYKSDLNILKLNGNEEILNLSLTNCNFEIYLVNKFKNIKIHCLINNLTDFTSCQDKIKNLNLEKNIIIKYGKYSDIGNIYQNKTFDRIVLLEAVGKIKDRTNFIKKLPNLLKDKESFIYIKTLVFKDFILEEEISDPIKNKLFEKQKTIIKFWNYNFSTNKSIINDFYKNGFTDVKMKTMSIIFLFFTYNFEDIINILKLYFVELDLGIKDLGDWLILFSCNISTFIIKK</sequence>
<gene>
    <name evidence="1" type="ORF">1_148</name>
</gene>
<reference evidence="1" key="1">
    <citation type="submission" date="2018-11" db="EMBL/GenBank/DDBJ databases">
        <title>A distinct lineage of giant viruses engineers rhodopsin photosystems in predatory marine eukaryotes.</title>
        <authorList>
            <person name="Needham D.M."/>
            <person name="Yoshizawa S."/>
            <person name="Hosaka T."/>
            <person name="Poirier C."/>
            <person name="Choi C.-J."/>
            <person name="Hehenberger E."/>
            <person name="Irwin N.A.T."/>
            <person name="Wilken S."/>
            <person name="Yung C.-M."/>
            <person name="Bachy C."/>
            <person name="Kurihara R."/>
            <person name="Nakajima Y."/>
            <person name="Kojima K."/>
            <person name="Kimura-Someya T."/>
            <person name="Leonard G."/>
            <person name="Malmstrom R.R."/>
            <person name="Mende D."/>
            <person name="Olson D.K."/>
            <person name="Sudo Y."/>
            <person name="Sudek S."/>
            <person name="Richards T.A."/>
            <person name="DeLong E.F."/>
            <person name="Keeling P.J."/>
            <person name="Santoro A.E."/>
            <person name="Shirouzu M."/>
            <person name="Iwasaki W."/>
            <person name="Worden A.Z."/>
        </authorList>
    </citation>
    <scope>NUCLEOTIDE SEQUENCE</scope>
</reference>
<evidence type="ECO:0000313" key="1">
    <source>
        <dbReference type="EMBL" id="QDY51763.1"/>
    </source>
</evidence>
<accession>A0A5B8HVV0</accession>
<dbReference type="InterPro" id="IPR029063">
    <property type="entry name" value="SAM-dependent_MTases_sf"/>
</dbReference>
<proteinExistence type="predicted"/>
<dbReference type="EMBL" id="MK250085">
    <property type="protein sequence ID" value="QDY51763.1"/>
    <property type="molecule type" value="Genomic_DNA"/>
</dbReference>
<protein>
    <submittedName>
        <fullName evidence="1">Uncharacterized protein</fullName>
    </submittedName>
</protein>
<dbReference type="Gene3D" id="3.40.50.150">
    <property type="entry name" value="Vaccinia Virus protein VP39"/>
    <property type="match status" value="1"/>
</dbReference>
<dbReference type="SUPFAM" id="SSF53335">
    <property type="entry name" value="S-adenosyl-L-methionine-dependent methyltransferases"/>
    <property type="match status" value="1"/>
</dbReference>
<name>A0A5B8HVV0_9VIRU</name>
<organism evidence="1">
    <name type="scientific">Mimiviridae sp. ChoanoV1</name>
    <dbReference type="NCBI Taxonomy" id="2596887"/>
    <lineage>
        <taxon>Viruses</taxon>
        <taxon>Varidnaviria</taxon>
        <taxon>Bamfordvirae</taxon>
        <taxon>Nucleocytoviricota</taxon>
        <taxon>Megaviricetes</taxon>
        <taxon>Imitervirales</taxon>
        <taxon>Schizomimiviridae</taxon>
    </lineage>
</organism>